<dbReference type="EMBL" id="GBXM01100524">
    <property type="protein sequence ID" value="JAH08053.1"/>
    <property type="molecule type" value="Transcribed_RNA"/>
</dbReference>
<dbReference type="AlphaFoldDB" id="A0A0E9PW00"/>
<organism evidence="1">
    <name type="scientific">Anguilla anguilla</name>
    <name type="common">European freshwater eel</name>
    <name type="synonym">Muraena anguilla</name>
    <dbReference type="NCBI Taxonomy" id="7936"/>
    <lineage>
        <taxon>Eukaryota</taxon>
        <taxon>Metazoa</taxon>
        <taxon>Chordata</taxon>
        <taxon>Craniata</taxon>
        <taxon>Vertebrata</taxon>
        <taxon>Euteleostomi</taxon>
        <taxon>Actinopterygii</taxon>
        <taxon>Neopterygii</taxon>
        <taxon>Teleostei</taxon>
        <taxon>Anguilliformes</taxon>
        <taxon>Anguillidae</taxon>
        <taxon>Anguilla</taxon>
    </lineage>
</organism>
<reference evidence="1" key="2">
    <citation type="journal article" date="2015" name="Fish Shellfish Immunol.">
        <title>Early steps in the European eel (Anguilla anguilla)-Vibrio vulnificus interaction in the gills: Role of the RtxA13 toxin.</title>
        <authorList>
            <person name="Callol A."/>
            <person name="Pajuelo D."/>
            <person name="Ebbesson L."/>
            <person name="Teles M."/>
            <person name="MacKenzie S."/>
            <person name="Amaro C."/>
        </authorList>
    </citation>
    <scope>NUCLEOTIDE SEQUENCE</scope>
</reference>
<proteinExistence type="predicted"/>
<sequence length="24" mass="2609">MGVKEKNKANTIFNLVSSRSSKGI</sequence>
<reference evidence="1" key="1">
    <citation type="submission" date="2014-11" db="EMBL/GenBank/DDBJ databases">
        <authorList>
            <person name="Amaro Gonzalez C."/>
        </authorList>
    </citation>
    <scope>NUCLEOTIDE SEQUENCE</scope>
</reference>
<accession>A0A0E9PW00</accession>
<protein>
    <submittedName>
        <fullName evidence="1">Uncharacterized protein</fullName>
    </submittedName>
</protein>
<name>A0A0E9PW00_ANGAN</name>
<evidence type="ECO:0000313" key="1">
    <source>
        <dbReference type="EMBL" id="JAH08053.1"/>
    </source>
</evidence>